<dbReference type="SUPFAM" id="SSF46955">
    <property type="entry name" value="Putative DNA-binding domain"/>
    <property type="match status" value="1"/>
</dbReference>
<dbReference type="InterPro" id="IPR003759">
    <property type="entry name" value="Cbl-bd_cap"/>
</dbReference>
<evidence type="ECO:0000256" key="1">
    <source>
        <dbReference type="ARBA" id="ARBA00023015"/>
    </source>
</evidence>
<keyword evidence="6" id="KW-1185">Reference proteome</keyword>
<dbReference type="Gene3D" id="1.10.1240.10">
    <property type="entry name" value="Methionine synthase domain"/>
    <property type="match status" value="1"/>
</dbReference>
<reference evidence="6" key="1">
    <citation type="journal article" date="2019" name="Int. J. Syst. Evol. Microbiol.">
        <title>The Global Catalogue of Microorganisms (GCM) 10K type strain sequencing project: providing services to taxonomists for standard genome sequencing and annotation.</title>
        <authorList>
            <consortium name="The Broad Institute Genomics Platform"/>
            <consortium name="The Broad Institute Genome Sequencing Center for Infectious Disease"/>
            <person name="Wu L."/>
            <person name="Ma J."/>
        </authorList>
    </citation>
    <scope>NUCLEOTIDE SEQUENCE [LARGE SCALE GENOMIC DNA]</scope>
    <source>
        <strain evidence="6">CECT 8551</strain>
    </source>
</reference>
<dbReference type="InterPro" id="IPR036724">
    <property type="entry name" value="Cobalamin-bd_sf"/>
</dbReference>
<gene>
    <name evidence="5" type="ORF">ACFOUP_14145</name>
</gene>
<dbReference type="RefSeq" id="WP_241293679.1">
    <property type="nucleotide sequence ID" value="NZ_JAKZGR010000005.1"/>
</dbReference>
<dbReference type="Gene3D" id="1.10.1660.10">
    <property type="match status" value="1"/>
</dbReference>
<comment type="caution">
    <text evidence="5">The sequence shown here is derived from an EMBL/GenBank/DDBJ whole genome shotgun (WGS) entry which is preliminary data.</text>
</comment>
<organism evidence="5 6">
    <name type="scientific">Belliella kenyensis</name>
    <dbReference type="NCBI Taxonomy" id="1472724"/>
    <lineage>
        <taxon>Bacteria</taxon>
        <taxon>Pseudomonadati</taxon>
        <taxon>Bacteroidota</taxon>
        <taxon>Cytophagia</taxon>
        <taxon>Cytophagales</taxon>
        <taxon>Cyclobacteriaceae</taxon>
        <taxon>Belliella</taxon>
    </lineage>
</organism>
<dbReference type="Pfam" id="PF02607">
    <property type="entry name" value="B12-binding_2"/>
    <property type="match status" value="1"/>
</dbReference>
<dbReference type="PANTHER" id="PTHR30204">
    <property type="entry name" value="REDOX-CYCLING DRUG-SENSING TRANSCRIPTIONAL ACTIVATOR SOXR"/>
    <property type="match status" value="1"/>
</dbReference>
<dbReference type="Gene3D" id="3.40.50.280">
    <property type="entry name" value="Cobalamin-binding domain"/>
    <property type="match status" value="1"/>
</dbReference>
<dbReference type="EMBL" id="JBHSAV010000057">
    <property type="protein sequence ID" value="MFC3977523.1"/>
    <property type="molecule type" value="Genomic_DNA"/>
</dbReference>
<dbReference type="Pfam" id="PF13411">
    <property type="entry name" value="MerR_1"/>
    <property type="match status" value="1"/>
</dbReference>
<dbReference type="PROSITE" id="PS50937">
    <property type="entry name" value="HTH_MERR_2"/>
    <property type="match status" value="1"/>
</dbReference>
<evidence type="ECO:0000259" key="4">
    <source>
        <dbReference type="PROSITE" id="PS50937"/>
    </source>
</evidence>
<evidence type="ECO:0000256" key="3">
    <source>
        <dbReference type="ARBA" id="ARBA00023163"/>
    </source>
</evidence>
<keyword evidence="1" id="KW-0805">Transcription regulation</keyword>
<dbReference type="InterPro" id="IPR047057">
    <property type="entry name" value="MerR_fam"/>
</dbReference>
<dbReference type="InterPro" id="IPR000551">
    <property type="entry name" value="MerR-type_HTH_dom"/>
</dbReference>
<evidence type="ECO:0000256" key="2">
    <source>
        <dbReference type="ARBA" id="ARBA00023125"/>
    </source>
</evidence>
<dbReference type="SUPFAM" id="SSF52242">
    <property type="entry name" value="Cobalamin (vitamin B12)-binding domain"/>
    <property type="match status" value="1"/>
</dbReference>
<protein>
    <submittedName>
        <fullName evidence="5">MerR family transcriptional regulator</fullName>
    </submittedName>
</protein>
<feature type="domain" description="HTH merR-type" evidence="4">
    <location>
        <begin position="5"/>
        <end position="74"/>
    </location>
</feature>
<dbReference type="Proteomes" id="UP001595766">
    <property type="component" value="Unassembled WGS sequence"/>
</dbReference>
<evidence type="ECO:0000313" key="5">
    <source>
        <dbReference type="EMBL" id="MFC3977523.1"/>
    </source>
</evidence>
<dbReference type="CDD" id="cd01104">
    <property type="entry name" value="HTH_MlrA-CarA"/>
    <property type="match status" value="1"/>
</dbReference>
<dbReference type="InterPro" id="IPR036594">
    <property type="entry name" value="Meth_synthase_dom"/>
</dbReference>
<dbReference type="PANTHER" id="PTHR30204:SF67">
    <property type="entry name" value="HTH-TYPE TRANSCRIPTIONAL REGULATOR MLRA-RELATED"/>
    <property type="match status" value="1"/>
</dbReference>
<keyword evidence="2" id="KW-0238">DNA-binding</keyword>
<sequence length="301" mass="34386">MTLSTYSIKDLEQLSGIKAHTLRIWEQRYSLLSPKRTDTNIRYYDDNDLKLILNVALLNDNGYKISKIASMSHEEIREEVVKLTERTLTHDDQIHALTISMIELDEARFDKVVSTNILKIGFEQTMLNIIYPFMSKIGVLWQTGSINPAQEHFISNLVRQKLIVAIDGQVAKSGGKKFLLYLPEGELHEISLLFAAYIIKLKGHRVFYLGQSTPRSDLQIVYDLHRPDFLVTVITTAPSSDLVVDYINDVSNKFSDAQIIISGMQVIGHDFSFPDNVRVLNYIRDIKAYIEEIESPVHSNN</sequence>
<dbReference type="SMART" id="SM00422">
    <property type="entry name" value="HTH_MERR"/>
    <property type="match status" value="1"/>
</dbReference>
<evidence type="ECO:0000313" key="6">
    <source>
        <dbReference type="Proteomes" id="UP001595766"/>
    </source>
</evidence>
<keyword evidence="3" id="KW-0804">Transcription</keyword>
<name>A0ABV8EQA7_9BACT</name>
<dbReference type="InterPro" id="IPR009061">
    <property type="entry name" value="DNA-bd_dom_put_sf"/>
</dbReference>
<proteinExistence type="predicted"/>
<accession>A0ABV8EQA7</accession>